<dbReference type="CTD" id="122173401"/>
<evidence type="ECO:0000313" key="4">
    <source>
        <dbReference type="RefSeq" id="XP_004774004.1"/>
    </source>
</evidence>
<dbReference type="Proteomes" id="UP000000715">
    <property type="component" value="Unplaced"/>
</dbReference>
<dbReference type="Pfam" id="PF17672">
    <property type="entry name" value="FIMP"/>
    <property type="match status" value="1"/>
</dbReference>
<gene>
    <name evidence="4" type="primary">CUNH16orf92</name>
</gene>
<keyword evidence="1" id="KW-0472">Membrane</keyword>
<dbReference type="PANTHER" id="PTHR38648">
    <property type="entry name" value="RIKEN CDNA 4930451I11 GENE"/>
    <property type="match status" value="1"/>
</dbReference>
<keyword evidence="2" id="KW-0732">Signal</keyword>
<dbReference type="InterPro" id="IPR038813">
    <property type="entry name" value="FIMP"/>
</dbReference>
<sequence>MTSQSPQPCPRSGRVMRLRQWAWAWAWLAGLAAVETAPSQESTNTLARGAESLYFIDRPDFFDYPDSDQARLLAVAQFIGEKPVIFVNSGSTSDFFHHILVGALVVAFFFLLYQFCTHMSCERGA</sequence>
<keyword evidence="1" id="KW-1133">Transmembrane helix</keyword>
<dbReference type="RefSeq" id="XP_004774004.1">
    <property type="nucleotide sequence ID" value="XM_004773947.3"/>
</dbReference>
<protein>
    <submittedName>
        <fullName evidence="4">Fertilization-influencing membrane protein</fullName>
    </submittedName>
</protein>
<evidence type="ECO:0000256" key="1">
    <source>
        <dbReference type="SAM" id="Phobius"/>
    </source>
</evidence>
<keyword evidence="1" id="KW-0812">Transmembrane</keyword>
<dbReference type="GO" id="GO:0007342">
    <property type="term" value="P:fusion of sperm to egg plasma membrane involved in single fertilization"/>
    <property type="evidence" value="ECO:0007669"/>
    <property type="project" value="InterPro"/>
</dbReference>
<dbReference type="KEGG" id="mpuf:101681139"/>
<keyword evidence="3" id="KW-1185">Reference proteome</keyword>
<organism evidence="3 4">
    <name type="scientific">Mustela putorius furo</name>
    <name type="common">European domestic ferret</name>
    <name type="synonym">Mustela furo</name>
    <dbReference type="NCBI Taxonomy" id="9669"/>
    <lineage>
        <taxon>Eukaryota</taxon>
        <taxon>Metazoa</taxon>
        <taxon>Chordata</taxon>
        <taxon>Craniata</taxon>
        <taxon>Vertebrata</taxon>
        <taxon>Euteleostomi</taxon>
        <taxon>Mammalia</taxon>
        <taxon>Eutheria</taxon>
        <taxon>Laurasiatheria</taxon>
        <taxon>Carnivora</taxon>
        <taxon>Caniformia</taxon>
        <taxon>Musteloidea</taxon>
        <taxon>Mustelidae</taxon>
        <taxon>Mustelinae</taxon>
        <taxon>Mustela</taxon>
    </lineage>
</organism>
<evidence type="ECO:0000256" key="2">
    <source>
        <dbReference type="SAM" id="SignalP"/>
    </source>
</evidence>
<feature type="chain" id="PRO_5035817504" evidence="2">
    <location>
        <begin position="37"/>
        <end position="125"/>
    </location>
</feature>
<proteinExistence type="predicted"/>
<dbReference type="AlphaFoldDB" id="A0A8U0NAC9"/>
<dbReference type="OrthoDB" id="9606174at2759"/>
<name>A0A8U0NAC9_MUSPF</name>
<evidence type="ECO:0000313" key="3">
    <source>
        <dbReference type="Proteomes" id="UP000000715"/>
    </source>
</evidence>
<dbReference type="PANTHER" id="PTHR38648:SF1">
    <property type="entry name" value="FERTILIZATION-INFLUENCING MEMBRANE PROTEIN"/>
    <property type="match status" value="1"/>
</dbReference>
<reference evidence="4" key="1">
    <citation type="submission" date="2025-08" db="UniProtKB">
        <authorList>
            <consortium name="RefSeq"/>
        </authorList>
    </citation>
    <scope>IDENTIFICATION</scope>
    <source>
        <tissue evidence="4">Brain</tissue>
    </source>
</reference>
<feature type="transmembrane region" description="Helical" evidence="1">
    <location>
        <begin position="95"/>
        <end position="113"/>
    </location>
</feature>
<accession>A0A8U0NAC9</accession>
<feature type="signal peptide" evidence="2">
    <location>
        <begin position="1"/>
        <end position="36"/>
    </location>
</feature>
<dbReference type="GeneID" id="101681139"/>